<dbReference type="RefSeq" id="WP_271013390.1">
    <property type="nucleotide sequence ID" value="NZ_JAQIFT010000066.1"/>
</dbReference>
<comment type="caution">
    <text evidence="1">The sequence shown here is derived from an EMBL/GenBank/DDBJ whole genome shotgun (WGS) entry which is preliminary data.</text>
</comment>
<protein>
    <submittedName>
        <fullName evidence="1">Uncharacterized protein</fullName>
    </submittedName>
</protein>
<proteinExistence type="predicted"/>
<keyword evidence="2" id="KW-1185">Reference proteome</keyword>
<name>A0AA42DQY2_9FIRM</name>
<dbReference type="AlphaFoldDB" id="A0AA42DQY2"/>
<gene>
    <name evidence="1" type="ORF">PBV87_19080</name>
</gene>
<accession>A0AA42DQY2</accession>
<evidence type="ECO:0000313" key="1">
    <source>
        <dbReference type="EMBL" id="MDA3733585.1"/>
    </source>
</evidence>
<evidence type="ECO:0000313" key="2">
    <source>
        <dbReference type="Proteomes" id="UP001169242"/>
    </source>
</evidence>
<organism evidence="1 2">
    <name type="scientific">Holtiella tumoricola</name>
    <dbReference type="NCBI Taxonomy" id="3018743"/>
    <lineage>
        <taxon>Bacteria</taxon>
        <taxon>Bacillati</taxon>
        <taxon>Bacillota</taxon>
        <taxon>Clostridia</taxon>
        <taxon>Lachnospirales</taxon>
        <taxon>Cellulosilyticaceae</taxon>
        <taxon>Holtiella</taxon>
    </lineage>
</organism>
<sequence length="60" mass="6941">MNYAYPNNTTYTTTEKILKKTPLSEEARARSEYIRNHKFSVKVDSETQKCQLVVTAKDKA</sequence>
<dbReference type="Proteomes" id="UP001169242">
    <property type="component" value="Unassembled WGS sequence"/>
</dbReference>
<reference evidence="1" key="1">
    <citation type="journal article" date="2023" name="Int. J. Syst. Evol. Microbiol.">
        <title>&lt;i&gt;Holtiella tumoricola&lt;/i&gt; gen. nov. sp. nov., isolated from a human clinical sample.</title>
        <authorList>
            <person name="Allen-Vercoe E."/>
            <person name="Daigneault M.C."/>
            <person name="Vancuren S.J."/>
            <person name="Cochrane K."/>
            <person name="O'Neal L.L."/>
            <person name="Sankaranarayanan K."/>
            <person name="Lawson P.A."/>
        </authorList>
    </citation>
    <scope>NUCLEOTIDE SEQUENCE</scope>
    <source>
        <strain evidence="1">CC70A</strain>
    </source>
</reference>
<dbReference type="EMBL" id="JAQIFT010000066">
    <property type="protein sequence ID" value="MDA3733585.1"/>
    <property type="molecule type" value="Genomic_DNA"/>
</dbReference>